<keyword evidence="4 6" id="KW-0472">Membrane</keyword>
<gene>
    <name evidence="8" type="ORF">RHGRI_033084</name>
</gene>
<feature type="domain" description="TMEM205-like" evidence="7">
    <location>
        <begin position="77"/>
        <end position="140"/>
    </location>
</feature>
<evidence type="ECO:0000313" key="9">
    <source>
        <dbReference type="Proteomes" id="UP000823749"/>
    </source>
</evidence>
<feature type="compositionally biased region" description="Basic and acidic residues" evidence="5">
    <location>
        <begin position="15"/>
        <end position="41"/>
    </location>
</feature>
<feature type="transmembrane region" description="Helical" evidence="6">
    <location>
        <begin position="69"/>
        <end position="96"/>
    </location>
</feature>
<dbReference type="GO" id="GO:0016020">
    <property type="term" value="C:membrane"/>
    <property type="evidence" value="ECO:0007669"/>
    <property type="project" value="UniProtKB-SubCell"/>
</dbReference>
<feature type="region of interest" description="Disordered" evidence="5">
    <location>
        <begin position="1"/>
        <end position="41"/>
    </location>
</feature>
<evidence type="ECO:0000256" key="6">
    <source>
        <dbReference type="SAM" id="Phobius"/>
    </source>
</evidence>
<comment type="subcellular location">
    <subcellularLocation>
        <location evidence="1">Membrane</location>
    </subcellularLocation>
</comment>
<sequence length="230" mass="25474">MGKDVQRNVSATIESAKEKTKEKAEKGKEMAEQAAERARTGGNRVKEGGEKVFKEILRRGRDVAAAMDWVVGVVHLLGFSTAYGICLWVTFVSGYVLAGTLPRQQFAVVQSRIYPVYFRVMAISISVALVVFEKMKFEKEEGRVRVDPVSVILTTPARGTTTTTTTAEPILTPPASIPARPDQDKVKSRIAKLNERLKKLNAISSLLNIFTLVALTWHLVYLGQRLHLSC</sequence>
<dbReference type="PANTHER" id="PTHR47652">
    <property type="entry name" value="MITOCHONDRIAL IMPORT INNER MEMBRANE TRANSLOCASE SUBUNIT TIM44"/>
    <property type="match status" value="1"/>
</dbReference>
<dbReference type="AlphaFoldDB" id="A0AAV6HVV3"/>
<dbReference type="EMBL" id="JACTNZ010000012">
    <property type="protein sequence ID" value="KAG5520386.1"/>
    <property type="molecule type" value="Genomic_DNA"/>
</dbReference>
<dbReference type="InterPro" id="IPR025423">
    <property type="entry name" value="TMEM205-like"/>
</dbReference>
<evidence type="ECO:0000256" key="4">
    <source>
        <dbReference type="ARBA" id="ARBA00023136"/>
    </source>
</evidence>
<evidence type="ECO:0000256" key="3">
    <source>
        <dbReference type="ARBA" id="ARBA00022989"/>
    </source>
</evidence>
<evidence type="ECO:0000256" key="1">
    <source>
        <dbReference type="ARBA" id="ARBA00004370"/>
    </source>
</evidence>
<accession>A0AAV6HVV3</accession>
<keyword evidence="9" id="KW-1185">Reference proteome</keyword>
<organism evidence="8 9">
    <name type="scientific">Rhododendron griersonianum</name>
    <dbReference type="NCBI Taxonomy" id="479676"/>
    <lineage>
        <taxon>Eukaryota</taxon>
        <taxon>Viridiplantae</taxon>
        <taxon>Streptophyta</taxon>
        <taxon>Embryophyta</taxon>
        <taxon>Tracheophyta</taxon>
        <taxon>Spermatophyta</taxon>
        <taxon>Magnoliopsida</taxon>
        <taxon>eudicotyledons</taxon>
        <taxon>Gunneridae</taxon>
        <taxon>Pentapetalae</taxon>
        <taxon>asterids</taxon>
        <taxon>Ericales</taxon>
        <taxon>Ericaceae</taxon>
        <taxon>Ericoideae</taxon>
        <taxon>Rhodoreae</taxon>
        <taxon>Rhododendron</taxon>
    </lineage>
</organism>
<reference evidence="8" key="1">
    <citation type="submission" date="2020-08" db="EMBL/GenBank/DDBJ databases">
        <title>Plant Genome Project.</title>
        <authorList>
            <person name="Zhang R.-G."/>
        </authorList>
    </citation>
    <scope>NUCLEOTIDE SEQUENCE</scope>
    <source>
        <strain evidence="8">WSP0</strain>
        <tissue evidence="8">Leaf</tissue>
    </source>
</reference>
<feature type="transmembrane region" description="Helical" evidence="6">
    <location>
        <begin position="116"/>
        <end position="132"/>
    </location>
</feature>
<comment type="caution">
    <text evidence="8">The sequence shown here is derived from an EMBL/GenBank/DDBJ whole genome shotgun (WGS) entry which is preliminary data.</text>
</comment>
<protein>
    <recommendedName>
        <fullName evidence="7">TMEM205-like domain-containing protein</fullName>
    </recommendedName>
</protein>
<evidence type="ECO:0000259" key="7">
    <source>
        <dbReference type="Pfam" id="PF13664"/>
    </source>
</evidence>
<dbReference type="Pfam" id="PF13664">
    <property type="entry name" value="DUF4149"/>
    <property type="match status" value="1"/>
</dbReference>
<feature type="transmembrane region" description="Helical" evidence="6">
    <location>
        <begin position="200"/>
        <end position="220"/>
    </location>
</feature>
<name>A0AAV6HVV3_9ERIC</name>
<evidence type="ECO:0000313" key="8">
    <source>
        <dbReference type="EMBL" id="KAG5520386.1"/>
    </source>
</evidence>
<keyword evidence="2 6" id="KW-0812">Transmembrane</keyword>
<evidence type="ECO:0000256" key="5">
    <source>
        <dbReference type="SAM" id="MobiDB-lite"/>
    </source>
</evidence>
<dbReference type="PANTHER" id="PTHR47652:SF3">
    <property type="entry name" value="MITOCHONDRIAL IMPORT INNER MEMBRANE TRANSLOCASE SUBUNIT TIM44"/>
    <property type="match status" value="1"/>
</dbReference>
<proteinExistence type="predicted"/>
<dbReference type="Proteomes" id="UP000823749">
    <property type="component" value="Chromosome 12"/>
</dbReference>
<keyword evidence="3 6" id="KW-1133">Transmembrane helix</keyword>
<evidence type="ECO:0000256" key="2">
    <source>
        <dbReference type="ARBA" id="ARBA00022692"/>
    </source>
</evidence>